<evidence type="ECO:0000313" key="2">
    <source>
        <dbReference type="EMBL" id="SVC66301.1"/>
    </source>
</evidence>
<dbReference type="InterPro" id="IPR011008">
    <property type="entry name" value="Dimeric_a/b-barrel"/>
</dbReference>
<evidence type="ECO:0000259" key="1">
    <source>
        <dbReference type="PROSITE" id="PS51725"/>
    </source>
</evidence>
<dbReference type="SUPFAM" id="SSF54909">
    <property type="entry name" value="Dimeric alpha+beta barrel"/>
    <property type="match status" value="1"/>
</dbReference>
<dbReference type="InterPro" id="IPR007138">
    <property type="entry name" value="ABM_dom"/>
</dbReference>
<organism evidence="2">
    <name type="scientific">marine metagenome</name>
    <dbReference type="NCBI Taxonomy" id="408172"/>
    <lineage>
        <taxon>unclassified sequences</taxon>
        <taxon>metagenomes</taxon>
        <taxon>ecological metagenomes</taxon>
    </lineage>
</organism>
<accession>A0A382P392</accession>
<sequence>MIIVNGRLELTDVHIDALKPALAAMEQASREENGCFDYTFSIEVNEPSTIRITERWESMDALRVHFASSHMGEFQTALSEHPPANAEVHFYEVERELPRP</sequence>
<dbReference type="Gene3D" id="3.30.70.100">
    <property type="match status" value="1"/>
</dbReference>
<protein>
    <recommendedName>
        <fullName evidence="1">ABM domain-containing protein</fullName>
    </recommendedName>
</protein>
<dbReference type="PROSITE" id="PS51725">
    <property type="entry name" value="ABM"/>
    <property type="match status" value="1"/>
</dbReference>
<name>A0A382P392_9ZZZZ</name>
<dbReference type="EMBL" id="UINC01103713">
    <property type="protein sequence ID" value="SVC66301.1"/>
    <property type="molecule type" value="Genomic_DNA"/>
</dbReference>
<feature type="domain" description="ABM" evidence="1">
    <location>
        <begin position="2"/>
        <end position="93"/>
    </location>
</feature>
<gene>
    <name evidence="2" type="ORF">METZ01_LOCUS319155</name>
</gene>
<dbReference type="Pfam" id="PF03992">
    <property type="entry name" value="ABM"/>
    <property type="match status" value="1"/>
</dbReference>
<reference evidence="2" key="1">
    <citation type="submission" date="2018-05" db="EMBL/GenBank/DDBJ databases">
        <authorList>
            <person name="Lanie J.A."/>
            <person name="Ng W.-L."/>
            <person name="Kazmierczak K.M."/>
            <person name="Andrzejewski T.M."/>
            <person name="Davidsen T.M."/>
            <person name="Wayne K.J."/>
            <person name="Tettelin H."/>
            <person name="Glass J.I."/>
            <person name="Rusch D."/>
            <person name="Podicherti R."/>
            <person name="Tsui H.-C.T."/>
            <person name="Winkler M.E."/>
        </authorList>
    </citation>
    <scope>NUCLEOTIDE SEQUENCE</scope>
</reference>
<proteinExistence type="predicted"/>
<dbReference type="AlphaFoldDB" id="A0A382P392"/>